<dbReference type="SMART" id="SM00257">
    <property type="entry name" value="LysM"/>
    <property type="match status" value="1"/>
</dbReference>
<dbReference type="PROSITE" id="PS51782">
    <property type="entry name" value="LYSM"/>
    <property type="match status" value="1"/>
</dbReference>
<dbReference type="InterPro" id="IPR013423">
    <property type="entry name" value="CHP02594"/>
</dbReference>
<dbReference type="CDD" id="cd00118">
    <property type="entry name" value="LysM"/>
    <property type="match status" value="1"/>
</dbReference>
<feature type="compositionally biased region" description="Polar residues" evidence="1">
    <location>
        <begin position="339"/>
        <end position="348"/>
    </location>
</feature>
<protein>
    <submittedName>
        <fullName evidence="3">TIGR02594 family protein</fullName>
    </submittedName>
</protein>
<organism evidence="3 4">
    <name type="scientific">Aeromonas hydrophila</name>
    <dbReference type="NCBI Taxonomy" id="644"/>
    <lineage>
        <taxon>Bacteria</taxon>
        <taxon>Pseudomonadati</taxon>
        <taxon>Pseudomonadota</taxon>
        <taxon>Gammaproteobacteria</taxon>
        <taxon>Aeromonadales</taxon>
        <taxon>Aeromonadaceae</taxon>
        <taxon>Aeromonas</taxon>
    </lineage>
</organism>
<dbReference type="NCBIfam" id="TIGR02594">
    <property type="entry name" value="TIGR02594 family protein"/>
    <property type="match status" value="1"/>
</dbReference>
<reference evidence="3" key="1">
    <citation type="journal article" date="2018" name="Genome Biol.">
        <title>SKESA: strategic k-mer extension for scrupulous assemblies.</title>
        <authorList>
            <person name="Souvorov A."/>
            <person name="Agarwala R."/>
            <person name="Lipman D.J."/>
        </authorList>
    </citation>
    <scope>NUCLEOTIDE SEQUENCE</scope>
    <source>
        <strain evidence="3">OLC2673_Aeromonas</strain>
    </source>
</reference>
<comment type="caution">
    <text evidence="3">The sequence shown here is derived from an EMBL/GenBank/DDBJ whole genome shotgun (WGS) entry which is preliminary data.</text>
</comment>
<gene>
    <name evidence="3" type="ORF">JAJ28_002492</name>
</gene>
<feature type="domain" description="LysM" evidence="2">
    <location>
        <begin position="272"/>
        <end position="316"/>
    </location>
</feature>
<dbReference type="RefSeq" id="WP_408787932.1">
    <property type="nucleotide sequence ID" value="NZ_JBGWTT010000001.1"/>
</dbReference>
<dbReference type="InterPro" id="IPR036779">
    <property type="entry name" value="LysM_dom_sf"/>
</dbReference>
<feature type="region of interest" description="Disordered" evidence="1">
    <location>
        <begin position="329"/>
        <end position="354"/>
    </location>
</feature>
<accession>A0AAD3UD81</accession>
<dbReference type="SUPFAM" id="SSF54106">
    <property type="entry name" value="LysM domain"/>
    <property type="match status" value="1"/>
</dbReference>
<dbReference type="Gene3D" id="3.10.350.10">
    <property type="entry name" value="LysM domain"/>
    <property type="match status" value="1"/>
</dbReference>
<evidence type="ECO:0000259" key="2">
    <source>
        <dbReference type="PROSITE" id="PS51782"/>
    </source>
</evidence>
<dbReference type="PANTHER" id="PTHR33734:SF22">
    <property type="entry name" value="MEMBRANE-BOUND LYTIC MUREIN TRANSGLYCOSYLASE D"/>
    <property type="match status" value="1"/>
</dbReference>
<dbReference type="PANTHER" id="PTHR33734">
    <property type="entry name" value="LYSM DOMAIN-CONTAINING GPI-ANCHORED PROTEIN 2"/>
    <property type="match status" value="1"/>
</dbReference>
<evidence type="ECO:0000313" key="4">
    <source>
        <dbReference type="Proteomes" id="UP000859505"/>
    </source>
</evidence>
<dbReference type="Proteomes" id="UP000859505">
    <property type="component" value="Unassembled WGS sequence"/>
</dbReference>
<dbReference type="EMBL" id="DACTUL010000018">
    <property type="protein sequence ID" value="HAT6344755.1"/>
    <property type="molecule type" value="Genomic_DNA"/>
</dbReference>
<dbReference type="Pfam" id="PF01476">
    <property type="entry name" value="LysM"/>
    <property type="match status" value="1"/>
</dbReference>
<evidence type="ECO:0000256" key="1">
    <source>
        <dbReference type="SAM" id="MobiDB-lite"/>
    </source>
</evidence>
<reference evidence="3" key="2">
    <citation type="submission" date="2020-01" db="EMBL/GenBank/DDBJ databases">
        <authorList>
            <consortium name="NCBI Pathogen Detection Project"/>
        </authorList>
    </citation>
    <scope>NUCLEOTIDE SEQUENCE</scope>
    <source>
        <strain evidence="3">OLC2673_Aeromonas</strain>
    </source>
</reference>
<dbReference type="InterPro" id="IPR018392">
    <property type="entry name" value="LysM"/>
</dbReference>
<name>A0AAD3UD81_AERHY</name>
<proteinExistence type="predicted"/>
<dbReference type="AlphaFoldDB" id="A0AAD3UD81"/>
<evidence type="ECO:0000313" key="3">
    <source>
        <dbReference type="EMBL" id="HAT6344755.1"/>
    </source>
</evidence>
<sequence>MNQWIACLYDGKTKTAQYQGPKGVCLLRKGGTLPWRTNNPGNLRPRMVNGKPQPKKVKSHIGFAKTESNGFFLIFPSYEVGFAELKKNLLRMHGDKTVEKGIRAYAPSHENNTSKYISDLEKLSGVSRSKVINRLSTSELNDVAHAIEVVEGYHNEKDTRKEVTTKLSNIIVSDGSRPIPGQAVVLKSGDIQKELITDERGLVPPIPHIVFTCTINVCVPNPIDGSMKEIAVIEPSGPAKNVLAVFDGIIAKAKSMPLDPPIGQPLPERKKFQYTIKSGDTLWHLAKKYKTNVDAIVNANNIKDPARVYPGAKIWILPKANNSTELVSAPSTAPKKIQSKPTVSTSTGAGKKPNKTVATVAVETTRDSKGKPLATIPLMGEEAPWMSIAIREAKKWHGTKEKNITDNYHALTGNPWIKSLSGTSNAWCASFVSYCLQEAGYAKPKNSQRARSFLEDTSRFVEIKEPIYGCIACSLSHVTFYYGDGGNGFIIGLGGNQGDTIKFSNYRGMRYVVPASYYEKYKKTKTNASMTFDVNELNKDISINEKTNKNESTR</sequence>